<sequence length="224" mass="25575">MTLKTEDSLSHLYSRRESLSILLTAEPRIPENTGCIYTMLITSSTTIDYAVFNEMPLLLQPRKTADHNRHYTRASYQEGTNYNNEHSLPFTADEIYSLTTMQSFHCLIACLSFNPFVFLKTKSFFLQTSTIIPPISRLVLASLASRQHKHDFSVAFQSRIRTIKMMRICWMSRLRSSITQLRKTSRRSPDNNSPLLQTLEVAPQTSPAIPFASSPMTNTIAFRG</sequence>
<evidence type="ECO:0000313" key="2">
    <source>
        <dbReference type="Proteomes" id="UP000054342"/>
    </source>
</evidence>
<gene>
    <name evidence="1" type="ORF">PV05_06847</name>
</gene>
<dbReference type="Proteomes" id="UP000054342">
    <property type="component" value="Unassembled WGS sequence"/>
</dbReference>
<reference evidence="1 2" key="1">
    <citation type="submission" date="2015-01" db="EMBL/GenBank/DDBJ databases">
        <title>The Genome Sequence of Exophiala xenobiotica CBS118157.</title>
        <authorList>
            <consortium name="The Broad Institute Genomics Platform"/>
            <person name="Cuomo C."/>
            <person name="de Hoog S."/>
            <person name="Gorbushina A."/>
            <person name="Stielow B."/>
            <person name="Teixiera M."/>
            <person name="Abouelleil A."/>
            <person name="Chapman S.B."/>
            <person name="Priest M."/>
            <person name="Young S.K."/>
            <person name="Wortman J."/>
            <person name="Nusbaum C."/>
            <person name="Birren B."/>
        </authorList>
    </citation>
    <scope>NUCLEOTIDE SEQUENCE [LARGE SCALE GENOMIC DNA]</scope>
    <source>
        <strain evidence="1 2">CBS 118157</strain>
    </source>
</reference>
<organism evidence="1 2">
    <name type="scientific">Exophiala xenobiotica</name>
    <dbReference type="NCBI Taxonomy" id="348802"/>
    <lineage>
        <taxon>Eukaryota</taxon>
        <taxon>Fungi</taxon>
        <taxon>Dikarya</taxon>
        <taxon>Ascomycota</taxon>
        <taxon>Pezizomycotina</taxon>
        <taxon>Eurotiomycetes</taxon>
        <taxon>Chaetothyriomycetidae</taxon>
        <taxon>Chaetothyriales</taxon>
        <taxon>Herpotrichiellaceae</taxon>
        <taxon>Exophiala</taxon>
    </lineage>
</organism>
<dbReference type="HOGENOM" id="CLU_1235029_0_0_1"/>
<dbReference type="GeneID" id="25328755"/>
<proteinExistence type="predicted"/>
<accession>A0A0D2CWH8</accession>
<protein>
    <submittedName>
        <fullName evidence="1">Uncharacterized protein</fullName>
    </submittedName>
</protein>
<dbReference type="RefSeq" id="XP_013315076.1">
    <property type="nucleotide sequence ID" value="XM_013459622.1"/>
</dbReference>
<evidence type="ECO:0000313" key="1">
    <source>
        <dbReference type="EMBL" id="KIW54492.1"/>
    </source>
</evidence>
<name>A0A0D2CWH8_9EURO</name>
<dbReference type="EMBL" id="KN847320">
    <property type="protein sequence ID" value="KIW54492.1"/>
    <property type="molecule type" value="Genomic_DNA"/>
</dbReference>
<dbReference type="AlphaFoldDB" id="A0A0D2CWH8"/>
<keyword evidence="2" id="KW-1185">Reference proteome</keyword>